<gene>
    <name evidence="1" type="ORF">D7223_01340</name>
</gene>
<dbReference type="Pfam" id="PF06067">
    <property type="entry name" value="DUF932"/>
    <property type="match status" value="1"/>
</dbReference>
<name>A0A3A9ZQA6_9ACTN</name>
<dbReference type="AlphaFoldDB" id="A0A3A9ZQA6"/>
<evidence type="ECO:0000313" key="1">
    <source>
        <dbReference type="EMBL" id="RKN50468.1"/>
    </source>
</evidence>
<accession>A0A3A9ZQA6</accession>
<dbReference type="NCBIfam" id="TIGR03299">
    <property type="entry name" value="LGT_TIGR03299"/>
    <property type="match status" value="1"/>
</dbReference>
<dbReference type="RefSeq" id="WP_120723921.1">
    <property type="nucleotide sequence ID" value="NZ_RBAK01000001.1"/>
</dbReference>
<sequence>MTTLALPDVNQKFAAERIAQINRAADKQAGIDAQVAAGKLRNLGNGRYLVTDPDSWDNGEVLTMSQGELLPEHGLDETTGQVALYTTTPAWHQLGNVIPGGTTDIDQVLTLGGINFNVSRRPVLYQANPTDQLRILPDQFVNIREDTNAGLGVVGARYEVLQNRQGFEFLQDLVDDYAVTWESAGALREGRKVFISMRLPQTVTIDAEGVNDEVVPFIVALNSHDGSSLFQVVVTPWRPVCGNTERFAVRDAVTRWGVRHTRNARDRIEEARRTLRLSVDYFDHFAAEEEALARTEIAIKEFHEVIGDLWTSPDEDAPVRTRNKHAKRLDLLTDLFDTNAARLGRTAYAAERAITEFADWKTTIRPTGSLRGNNLAARATAMVEGSADELKSKAHRRLLTLTHR</sequence>
<protein>
    <submittedName>
        <fullName evidence="1">DUF932 domain-containing protein</fullName>
    </submittedName>
</protein>
<reference evidence="1 2" key="1">
    <citation type="journal article" date="2004" name="Syst. Appl. Microbiol.">
        <title>Cryptoendolithic actinomycetes from antarctic sandstone rock samples: Micromonospora endolithica sp. nov. and two isolates related to Micromonospora coerulea Jensen 1932.</title>
        <authorList>
            <person name="Hirsch P."/>
            <person name="Mevs U."/>
            <person name="Kroppenstedt R.M."/>
            <person name="Schumann P."/>
            <person name="Stackebrandt E."/>
        </authorList>
    </citation>
    <scope>NUCLEOTIDE SEQUENCE [LARGE SCALE GENOMIC DNA]</scope>
    <source>
        <strain evidence="1 2">JCM 12677</strain>
    </source>
</reference>
<proteinExistence type="predicted"/>
<dbReference type="InterPro" id="IPR026325">
    <property type="entry name" value="DUF932"/>
</dbReference>
<evidence type="ECO:0000313" key="2">
    <source>
        <dbReference type="Proteomes" id="UP000281726"/>
    </source>
</evidence>
<organism evidence="1 2">
    <name type="scientific">Micromonospora endolithica</name>
    <dbReference type="NCBI Taxonomy" id="230091"/>
    <lineage>
        <taxon>Bacteria</taxon>
        <taxon>Bacillati</taxon>
        <taxon>Actinomycetota</taxon>
        <taxon>Actinomycetes</taxon>
        <taxon>Micromonosporales</taxon>
        <taxon>Micromonosporaceae</taxon>
        <taxon>Micromonospora</taxon>
    </lineage>
</organism>
<dbReference type="OrthoDB" id="576140at2"/>
<dbReference type="Proteomes" id="UP000281726">
    <property type="component" value="Unassembled WGS sequence"/>
</dbReference>
<dbReference type="InterPro" id="IPR017686">
    <property type="entry name" value="Phg/plasmid-like_prot"/>
</dbReference>
<comment type="caution">
    <text evidence="1">The sequence shown here is derived from an EMBL/GenBank/DDBJ whole genome shotgun (WGS) entry which is preliminary data.</text>
</comment>
<keyword evidence="2" id="KW-1185">Reference proteome</keyword>
<dbReference type="EMBL" id="RBAK01000001">
    <property type="protein sequence ID" value="RKN50468.1"/>
    <property type="molecule type" value="Genomic_DNA"/>
</dbReference>